<organism evidence="4 5">
    <name type="scientific">Thermostaphylospora chromogena</name>
    <dbReference type="NCBI Taxonomy" id="35622"/>
    <lineage>
        <taxon>Bacteria</taxon>
        <taxon>Bacillati</taxon>
        <taxon>Actinomycetota</taxon>
        <taxon>Actinomycetes</taxon>
        <taxon>Streptosporangiales</taxon>
        <taxon>Thermomonosporaceae</taxon>
        <taxon>Thermostaphylospora</taxon>
    </lineage>
</organism>
<evidence type="ECO:0000313" key="5">
    <source>
        <dbReference type="Proteomes" id="UP000217103"/>
    </source>
</evidence>
<feature type="compositionally biased region" description="Polar residues" evidence="1">
    <location>
        <begin position="1"/>
        <end position="15"/>
    </location>
</feature>
<sequence>MSEQHPTHAQRSPAEQATAPPPRPGALQAPPEQPTGITGWTGWVIFAGLTMLVLGGFQAVMGLVSLFNTDFYVITPDNLAIPVNYTTWGWTHLILGLVVALAGAAILAGKTWGRVVGIILAALQAIATFAWLPAYPFWSTIVIVVDLLVIYALAIHGGEMRLFDRER</sequence>
<gene>
    <name evidence="4" type="ORF">SAMN04489764_2236</name>
</gene>
<dbReference type="EMBL" id="FNKK01000002">
    <property type="protein sequence ID" value="SDQ81702.1"/>
    <property type="molecule type" value="Genomic_DNA"/>
</dbReference>
<proteinExistence type="predicted"/>
<keyword evidence="2" id="KW-1133">Transmembrane helix</keyword>
<dbReference type="RefSeq" id="WP_207549937.1">
    <property type="nucleotide sequence ID" value="NZ_FNKK01000002.1"/>
</dbReference>
<evidence type="ECO:0000313" key="4">
    <source>
        <dbReference type="EMBL" id="SDQ81702.1"/>
    </source>
</evidence>
<feature type="transmembrane region" description="Helical" evidence="2">
    <location>
        <begin position="138"/>
        <end position="157"/>
    </location>
</feature>
<dbReference type="AlphaFoldDB" id="A0A1H1DYU5"/>
<dbReference type="Pfam" id="PF23636">
    <property type="entry name" value="DUF7144"/>
    <property type="match status" value="1"/>
</dbReference>
<feature type="domain" description="DUF7144" evidence="3">
    <location>
        <begin position="43"/>
        <end position="157"/>
    </location>
</feature>
<name>A0A1H1DYU5_9ACTN</name>
<feature type="region of interest" description="Disordered" evidence="1">
    <location>
        <begin position="1"/>
        <end position="32"/>
    </location>
</feature>
<accession>A0A1H1DYU5</accession>
<dbReference type="STRING" id="35622.SAMN04489764_2236"/>
<dbReference type="Proteomes" id="UP000217103">
    <property type="component" value="Unassembled WGS sequence"/>
</dbReference>
<reference evidence="4 5" key="1">
    <citation type="submission" date="2016-10" db="EMBL/GenBank/DDBJ databases">
        <authorList>
            <person name="de Groot N.N."/>
        </authorList>
    </citation>
    <scope>NUCLEOTIDE SEQUENCE [LARGE SCALE GENOMIC DNA]</scope>
    <source>
        <strain evidence="4 5">DSM 43794</strain>
    </source>
</reference>
<feature type="transmembrane region" description="Helical" evidence="2">
    <location>
        <begin position="115"/>
        <end position="132"/>
    </location>
</feature>
<evidence type="ECO:0000259" key="3">
    <source>
        <dbReference type="Pfam" id="PF23636"/>
    </source>
</evidence>
<keyword evidence="2" id="KW-0472">Membrane</keyword>
<protein>
    <recommendedName>
        <fullName evidence="3">DUF7144 domain-containing protein</fullName>
    </recommendedName>
</protein>
<keyword evidence="2" id="KW-0812">Transmembrane</keyword>
<evidence type="ECO:0000256" key="1">
    <source>
        <dbReference type="SAM" id="MobiDB-lite"/>
    </source>
</evidence>
<evidence type="ECO:0000256" key="2">
    <source>
        <dbReference type="SAM" id="Phobius"/>
    </source>
</evidence>
<dbReference type="InterPro" id="IPR055568">
    <property type="entry name" value="DUF7144"/>
</dbReference>
<feature type="transmembrane region" description="Helical" evidence="2">
    <location>
        <begin position="43"/>
        <end position="67"/>
    </location>
</feature>
<feature type="transmembrane region" description="Helical" evidence="2">
    <location>
        <begin position="87"/>
        <end position="108"/>
    </location>
</feature>
<keyword evidence="5" id="KW-1185">Reference proteome</keyword>